<reference evidence="1 2" key="1">
    <citation type="submission" date="2020-07" db="EMBL/GenBank/DDBJ databases">
        <title>Sequencing the genomes of 1000 actinobacteria strains.</title>
        <authorList>
            <person name="Klenk H.-P."/>
        </authorList>
    </citation>
    <scope>NUCLEOTIDE SEQUENCE [LARGE SCALE GENOMIC DNA]</scope>
    <source>
        <strain evidence="1 2">DSM 15165</strain>
    </source>
</reference>
<dbReference type="SUPFAM" id="SSF55961">
    <property type="entry name" value="Bet v1-like"/>
    <property type="match status" value="1"/>
</dbReference>
<dbReference type="Gene3D" id="3.30.530.20">
    <property type="match status" value="1"/>
</dbReference>
<dbReference type="EMBL" id="JACCFL010000001">
    <property type="protein sequence ID" value="NYJ23081.1"/>
    <property type="molecule type" value="Genomic_DNA"/>
</dbReference>
<comment type="caution">
    <text evidence="1">The sequence shown here is derived from an EMBL/GenBank/DDBJ whole genome shotgun (WGS) entry which is preliminary data.</text>
</comment>
<dbReference type="InterPro" id="IPR023393">
    <property type="entry name" value="START-like_dom_sf"/>
</dbReference>
<organism evidence="1 2">
    <name type="scientific">Leifsonia shinshuensis</name>
    <dbReference type="NCBI Taxonomy" id="150026"/>
    <lineage>
        <taxon>Bacteria</taxon>
        <taxon>Bacillati</taxon>
        <taxon>Actinomycetota</taxon>
        <taxon>Actinomycetes</taxon>
        <taxon>Micrococcales</taxon>
        <taxon>Microbacteriaceae</taxon>
        <taxon>Leifsonia</taxon>
    </lineage>
</organism>
<proteinExistence type="predicted"/>
<sequence>MSRDGDAPASTFTLELDIQADPQTVFAFVADFATTPLWYSAVQRVERIDGGRIDGGRIGEERIGAERAGARYSVHRRLPVGPVVNTVEVVGFEDGREVTFASVDGPTPFRYRYLVSPEGRGTRLRLDAGISAAGLPGPARLLGPLAGRLFAHGMRENLGTLKRLIEAG</sequence>
<dbReference type="Proteomes" id="UP000578352">
    <property type="component" value="Unassembled WGS sequence"/>
</dbReference>
<dbReference type="Pfam" id="PF10604">
    <property type="entry name" value="Polyketide_cyc2"/>
    <property type="match status" value="1"/>
</dbReference>
<accession>A0A853CUH4</accession>
<gene>
    <name evidence="1" type="ORF">HNR13_001368</name>
</gene>
<dbReference type="InterPro" id="IPR019587">
    <property type="entry name" value="Polyketide_cyclase/dehydratase"/>
</dbReference>
<evidence type="ECO:0000313" key="2">
    <source>
        <dbReference type="Proteomes" id="UP000578352"/>
    </source>
</evidence>
<protein>
    <submittedName>
        <fullName evidence="1">Uncharacterized protein YndB with AHSA1/START domain</fullName>
    </submittedName>
</protein>
<dbReference type="AlphaFoldDB" id="A0A853CUH4"/>
<name>A0A853CUH4_9MICO</name>
<evidence type="ECO:0000313" key="1">
    <source>
        <dbReference type="EMBL" id="NYJ23081.1"/>
    </source>
</evidence>
<dbReference type="RefSeq" id="WP_179605045.1">
    <property type="nucleotide sequence ID" value="NZ_BAABEH010000001.1"/>
</dbReference>